<dbReference type="PANTHER" id="PTHR34409">
    <property type="entry name" value="SET DOMAIN-CONTAINING PROTEIN"/>
    <property type="match status" value="1"/>
</dbReference>
<evidence type="ECO:0000313" key="1">
    <source>
        <dbReference type="EMBL" id="KNZ45433.1"/>
    </source>
</evidence>
<protein>
    <submittedName>
        <fullName evidence="1">Uncharacterized protein</fullName>
    </submittedName>
</protein>
<keyword evidence="2" id="KW-1185">Reference proteome</keyword>
<gene>
    <name evidence="1" type="ORF">VP01_811g4</name>
</gene>
<dbReference type="PANTHER" id="PTHR34409:SF1">
    <property type="entry name" value="MYB-LIKE DOMAIN-CONTAINING PROTEIN"/>
    <property type="match status" value="1"/>
</dbReference>
<accession>A0A0L6UA69</accession>
<dbReference type="Proteomes" id="UP000037035">
    <property type="component" value="Unassembled WGS sequence"/>
</dbReference>
<sequence length="84" mass="9268">MSTAGNDLAGIKDLSVCYSATDCTALLFTVKEFLAQVWGHVQDLYNQYASENNQALYCESNPFKYQFCALKNQSKPTGNPNCSS</sequence>
<proteinExistence type="predicted"/>
<dbReference type="AlphaFoldDB" id="A0A0L6UA69"/>
<evidence type="ECO:0000313" key="2">
    <source>
        <dbReference type="Proteomes" id="UP000037035"/>
    </source>
</evidence>
<reference evidence="1 2" key="1">
    <citation type="submission" date="2015-08" db="EMBL/GenBank/DDBJ databases">
        <title>Next Generation Sequencing and Analysis of the Genome of Puccinia sorghi L Schw, the Causal Agent of Maize Common Rust.</title>
        <authorList>
            <person name="Rochi L."/>
            <person name="Burguener G."/>
            <person name="Darino M."/>
            <person name="Turjanski A."/>
            <person name="Kreff E."/>
            <person name="Dieguez M.J."/>
            <person name="Sacco F."/>
        </authorList>
    </citation>
    <scope>NUCLEOTIDE SEQUENCE [LARGE SCALE GENOMIC DNA]</scope>
    <source>
        <strain evidence="1 2">RO10H11247</strain>
    </source>
</reference>
<organism evidence="1 2">
    <name type="scientific">Puccinia sorghi</name>
    <dbReference type="NCBI Taxonomy" id="27349"/>
    <lineage>
        <taxon>Eukaryota</taxon>
        <taxon>Fungi</taxon>
        <taxon>Dikarya</taxon>
        <taxon>Basidiomycota</taxon>
        <taxon>Pucciniomycotina</taxon>
        <taxon>Pucciniomycetes</taxon>
        <taxon>Pucciniales</taxon>
        <taxon>Pucciniaceae</taxon>
        <taxon>Puccinia</taxon>
    </lineage>
</organism>
<dbReference type="VEuPathDB" id="FungiDB:VP01_811g4"/>
<comment type="caution">
    <text evidence="1">The sequence shown here is derived from an EMBL/GenBank/DDBJ whole genome shotgun (WGS) entry which is preliminary data.</text>
</comment>
<dbReference type="EMBL" id="LAVV01013627">
    <property type="protein sequence ID" value="KNZ45433.1"/>
    <property type="molecule type" value="Genomic_DNA"/>
</dbReference>
<name>A0A0L6UA69_9BASI</name>